<dbReference type="HOGENOM" id="CLU_142690_0_0_6"/>
<evidence type="ECO:0000313" key="2">
    <source>
        <dbReference type="Proteomes" id="UP000002964"/>
    </source>
</evidence>
<sequence length="141" mass="15869">MPSKRDSLSSRELLARIGLDQELGSNDLLDDELLPDLTGNPGAALKERARLFAHAHRFAPGDLVTWKPGLKNRRVPRSSQPAVVLEVLSEPAFDSEKNSGSPYFREPLDLVLGLFVEDGPHRGDFLNWHFDSRRFQPWPAK</sequence>
<organism evidence="1 2">
    <name type="scientific">Thiorhodovibrio frisius</name>
    <dbReference type="NCBI Taxonomy" id="631362"/>
    <lineage>
        <taxon>Bacteria</taxon>
        <taxon>Pseudomonadati</taxon>
        <taxon>Pseudomonadota</taxon>
        <taxon>Gammaproteobacteria</taxon>
        <taxon>Chromatiales</taxon>
        <taxon>Chromatiaceae</taxon>
        <taxon>Thiorhodovibrio</taxon>
    </lineage>
</organism>
<dbReference type="AlphaFoldDB" id="H8YWF9"/>
<keyword evidence="2" id="KW-1185">Reference proteome</keyword>
<dbReference type="OrthoDB" id="495362at2"/>
<dbReference type="RefSeq" id="WP_009146871.1">
    <property type="nucleotide sequence ID" value="NZ_CP121471.1"/>
</dbReference>
<dbReference type="Proteomes" id="UP000002964">
    <property type="component" value="Unassembled WGS sequence"/>
</dbReference>
<reference evidence="2" key="1">
    <citation type="submission" date="2011-06" db="EMBL/GenBank/DDBJ databases">
        <authorList>
            <consortium name="US DOE Joint Genome Institute (JGI-PGF)"/>
            <person name="Lucas S."/>
            <person name="Han J."/>
            <person name="Lapidus A."/>
            <person name="Cheng J.-F."/>
            <person name="Goodwin L."/>
            <person name="Pitluck S."/>
            <person name="Peters L."/>
            <person name="Land M.L."/>
            <person name="Hauser L."/>
            <person name="Vogl K."/>
            <person name="Liu Z."/>
            <person name="Overmann J."/>
            <person name="Frigaard N.-U."/>
            <person name="Bryant D.A."/>
            <person name="Woyke T.J."/>
        </authorList>
    </citation>
    <scope>NUCLEOTIDE SEQUENCE [LARGE SCALE GENOMIC DNA]</scope>
    <source>
        <strain evidence="2">970</strain>
    </source>
</reference>
<proteinExistence type="predicted"/>
<protein>
    <submittedName>
        <fullName evidence="1">Uncharacterized protein</fullName>
    </submittedName>
</protein>
<dbReference type="eggNOG" id="ENOG5032VIY">
    <property type="taxonomic scope" value="Bacteria"/>
</dbReference>
<accession>H8YWF9</accession>
<reference evidence="1 2" key="2">
    <citation type="submission" date="2011-11" db="EMBL/GenBank/DDBJ databases">
        <authorList>
            <consortium name="US DOE Joint Genome Institute"/>
            <person name="Lucas S."/>
            <person name="Han J."/>
            <person name="Lapidus A."/>
            <person name="Cheng J.-F."/>
            <person name="Goodwin L."/>
            <person name="Pitluck S."/>
            <person name="Peters L."/>
            <person name="Ovchinnikova G."/>
            <person name="Zhang X."/>
            <person name="Detter J.C."/>
            <person name="Han C."/>
            <person name="Tapia R."/>
            <person name="Land M."/>
            <person name="Hauser L."/>
            <person name="Kyrpides N."/>
            <person name="Ivanova N."/>
            <person name="Pagani I."/>
            <person name="Vogl K."/>
            <person name="Liu Z."/>
            <person name="Overmann J."/>
            <person name="Frigaard N.-U."/>
            <person name="Bryant D."/>
            <person name="Woyke T."/>
        </authorList>
    </citation>
    <scope>NUCLEOTIDE SEQUENCE [LARGE SCALE GENOMIC DNA]</scope>
    <source>
        <strain evidence="1 2">970</strain>
    </source>
</reference>
<name>H8YWF9_9GAMM</name>
<dbReference type="EMBL" id="JH603168">
    <property type="protein sequence ID" value="EIC22785.1"/>
    <property type="molecule type" value="Genomic_DNA"/>
</dbReference>
<dbReference type="STRING" id="631362.Thi970DRAFT_00420"/>
<evidence type="ECO:0000313" key="1">
    <source>
        <dbReference type="EMBL" id="EIC22785.1"/>
    </source>
</evidence>
<gene>
    <name evidence="1" type="ORF">Thi970DRAFT_00420</name>
</gene>